<proteinExistence type="predicted"/>
<dbReference type="EMBL" id="JAKCXM010004523">
    <property type="protein sequence ID" value="KAJ0389196.1"/>
    <property type="molecule type" value="Genomic_DNA"/>
</dbReference>
<evidence type="ECO:0000256" key="1">
    <source>
        <dbReference type="SAM" id="MobiDB-lite"/>
    </source>
</evidence>
<evidence type="ECO:0000313" key="2">
    <source>
        <dbReference type="EMBL" id="KAJ0389196.1"/>
    </source>
</evidence>
<name>A0AAD5L4I8_PYTIN</name>
<reference evidence="2" key="1">
    <citation type="submission" date="2021-12" db="EMBL/GenBank/DDBJ databases">
        <title>Prjna785345.</title>
        <authorList>
            <person name="Rujirawat T."/>
            <person name="Krajaejun T."/>
        </authorList>
    </citation>
    <scope>NUCLEOTIDE SEQUENCE</scope>
    <source>
        <strain evidence="2">Pi057C3</strain>
    </source>
</reference>
<comment type="caution">
    <text evidence="2">The sequence shown here is derived from an EMBL/GenBank/DDBJ whole genome shotgun (WGS) entry which is preliminary data.</text>
</comment>
<sequence>MKRMQKAEEYAGRREDELKQLEEPFSIEVVPHLFDLTHRLLCHVLSRWVGAPDEDVSSRKDSIASPHEEDQAPTTRQLPAKANEVTPSIGFDLYDVMRVSFKELRGQQCGASSSALEKMFTPDALCVGVLQVGARCFIVTN</sequence>
<organism evidence="2 3">
    <name type="scientific">Pythium insidiosum</name>
    <name type="common">Pythiosis disease agent</name>
    <dbReference type="NCBI Taxonomy" id="114742"/>
    <lineage>
        <taxon>Eukaryota</taxon>
        <taxon>Sar</taxon>
        <taxon>Stramenopiles</taxon>
        <taxon>Oomycota</taxon>
        <taxon>Peronosporomycetes</taxon>
        <taxon>Pythiales</taxon>
        <taxon>Pythiaceae</taxon>
        <taxon>Pythium</taxon>
    </lineage>
</organism>
<dbReference type="AlphaFoldDB" id="A0AAD5L4I8"/>
<evidence type="ECO:0000313" key="3">
    <source>
        <dbReference type="Proteomes" id="UP001209570"/>
    </source>
</evidence>
<feature type="compositionally biased region" description="Basic and acidic residues" evidence="1">
    <location>
        <begin position="56"/>
        <end position="70"/>
    </location>
</feature>
<accession>A0AAD5L4I8</accession>
<feature type="region of interest" description="Disordered" evidence="1">
    <location>
        <begin position="53"/>
        <end position="82"/>
    </location>
</feature>
<protein>
    <submittedName>
        <fullName evidence="2">Uncharacterized protein</fullName>
    </submittedName>
</protein>
<gene>
    <name evidence="2" type="ORF">P43SY_010588</name>
</gene>
<keyword evidence="3" id="KW-1185">Reference proteome</keyword>
<dbReference type="Proteomes" id="UP001209570">
    <property type="component" value="Unassembled WGS sequence"/>
</dbReference>